<protein>
    <submittedName>
        <fullName evidence="2">Uncharacterized protein</fullName>
    </submittedName>
</protein>
<comment type="caution">
    <text evidence="2">The sequence shown here is derived from an EMBL/GenBank/DDBJ whole genome shotgun (WGS) entry which is preliminary data.</text>
</comment>
<evidence type="ECO:0000313" key="3">
    <source>
        <dbReference type="Proteomes" id="UP000652761"/>
    </source>
</evidence>
<sequence>MPRPQPGSGQTRLPQNQRSQHMRKQTLGTQLPRQRSSRNIRATTWSLRTQAPNIPDLHEVGEEQAGVKTRDNEQPCEKQRLTIGTATSDLHKVGPTSRTTLHLGHAMRSGNYTLRCHHRRHQGTVY</sequence>
<gene>
    <name evidence="2" type="ORF">Taro_015567</name>
</gene>
<evidence type="ECO:0000256" key="1">
    <source>
        <dbReference type="SAM" id="MobiDB-lite"/>
    </source>
</evidence>
<dbReference type="AlphaFoldDB" id="A0A843UBQ8"/>
<evidence type="ECO:0000313" key="2">
    <source>
        <dbReference type="EMBL" id="MQL83082.1"/>
    </source>
</evidence>
<dbReference type="Proteomes" id="UP000652761">
    <property type="component" value="Unassembled WGS sequence"/>
</dbReference>
<feature type="region of interest" description="Disordered" evidence="1">
    <location>
        <begin position="1"/>
        <end position="38"/>
    </location>
</feature>
<reference evidence="2" key="1">
    <citation type="submission" date="2017-07" db="EMBL/GenBank/DDBJ databases">
        <title>Taro Niue Genome Assembly and Annotation.</title>
        <authorList>
            <person name="Atibalentja N."/>
            <person name="Keating K."/>
            <person name="Fields C.J."/>
        </authorList>
    </citation>
    <scope>NUCLEOTIDE SEQUENCE</scope>
    <source>
        <strain evidence="2">Niue_2</strain>
        <tissue evidence="2">Leaf</tissue>
    </source>
</reference>
<proteinExistence type="predicted"/>
<keyword evidence="3" id="KW-1185">Reference proteome</keyword>
<organism evidence="2 3">
    <name type="scientific">Colocasia esculenta</name>
    <name type="common">Wild taro</name>
    <name type="synonym">Arum esculentum</name>
    <dbReference type="NCBI Taxonomy" id="4460"/>
    <lineage>
        <taxon>Eukaryota</taxon>
        <taxon>Viridiplantae</taxon>
        <taxon>Streptophyta</taxon>
        <taxon>Embryophyta</taxon>
        <taxon>Tracheophyta</taxon>
        <taxon>Spermatophyta</taxon>
        <taxon>Magnoliopsida</taxon>
        <taxon>Liliopsida</taxon>
        <taxon>Araceae</taxon>
        <taxon>Aroideae</taxon>
        <taxon>Colocasieae</taxon>
        <taxon>Colocasia</taxon>
    </lineage>
</organism>
<name>A0A843UBQ8_COLES</name>
<accession>A0A843UBQ8</accession>
<feature type="compositionally biased region" description="Polar residues" evidence="1">
    <location>
        <begin position="7"/>
        <end position="19"/>
    </location>
</feature>
<feature type="compositionally biased region" description="Polar residues" evidence="1">
    <location>
        <begin position="26"/>
        <end position="38"/>
    </location>
</feature>
<dbReference type="EMBL" id="NMUH01000672">
    <property type="protein sequence ID" value="MQL83082.1"/>
    <property type="molecule type" value="Genomic_DNA"/>
</dbReference>